<evidence type="ECO:0000313" key="5">
    <source>
        <dbReference type="Proteomes" id="UP000638648"/>
    </source>
</evidence>
<feature type="domain" description="HTH tetR-type" evidence="3">
    <location>
        <begin position="1"/>
        <end position="55"/>
    </location>
</feature>
<keyword evidence="5" id="KW-1185">Reference proteome</keyword>
<dbReference type="Proteomes" id="UP000638648">
    <property type="component" value="Unassembled WGS sequence"/>
</dbReference>
<sequence length="187" mass="20818">MVAAARELVYRQGVARTTLADIAQAADVLVGNLYYYFKTKDDIVAAIVRTHADQLTAVLAELDRQHHRPKPRLKALVRALAERRELVARYGCRYGTLGSELAKQAEGTDPLAALLMRIPLDWAEQQFRAMGRRDAHDLAVELVATYQGSALLSNTLGQPELMARQARRLERWIDELASSTDPPSGTH</sequence>
<dbReference type="PANTHER" id="PTHR30055">
    <property type="entry name" value="HTH-TYPE TRANSCRIPTIONAL REGULATOR RUTR"/>
    <property type="match status" value="1"/>
</dbReference>
<proteinExistence type="predicted"/>
<comment type="caution">
    <text evidence="4">The sequence shown here is derived from an EMBL/GenBank/DDBJ whole genome shotgun (WGS) entry which is preliminary data.</text>
</comment>
<accession>A0A927MNM2</accession>
<feature type="DNA-binding region" description="H-T-H motif" evidence="2">
    <location>
        <begin position="18"/>
        <end position="37"/>
    </location>
</feature>
<gene>
    <name evidence="4" type="ORF">HEB94_000697</name>
</gene>
<dbReference type="SUPFAM" id="SSF46689">
    <property type="entry name" value="Homeodomain-like"/>
    <property type="match status" value="1"/>
</dbReference>
<dbReference type="GO" id="GO:0003677">
    <property type="term" value="F:DNA binding"/>
    <property type="evidence" value="ECO:0007669"/>
    <property type="project" value="UniProtKB-UniRule"/>
</dbReference>
<dbReference type="SUPFAM" id="SSF48498">
    <property type="entry name" value="Tetracyclin repressor-like, C-terminal domain"/>
    <property type="match status" value="1"/>
</dbReference>
<dbReference type="Pfam" id="PF00440">
    <property type="entry name" value="TetR_N"/>
    <property type="match status" value="1"/>
</dbReference>
<dbReference type="InterPro" id="IPR009057">
    <property type="entry name" value="Homeodomain-like_sf"/>
</dbReference>
<evidence type="ECO:0000259" key="3">
    <source>
        <dbReference type="PROSITE" id="PS50977"/>
    </source>
</evidence>
<dbReference type="RefSeq" id="WP_202896087.1">
    <property type="nucleotide sequence ID" value="NZ_BAABJL010000073.1"/>
</dbReference>
<dbReference type="GO" id="GO:0006355">
    <property type="term" value="P:regulation of DNA-templated transcription"/>
    <property type="evidence" value="ECO:0007669"/>
    <property type="project" value="UniProtKB-ARBA"/>
</dbReference>
<dbReference type="PRINTS" id="PR00455">
    <property type="entry name" value="HTHTETR"/>
</dbReference>
<organism evidence="4 5">
    <name type="scientific">Actinopolymorpha pittospori</name>
    <dbReference type="NCBI Taxonomy" id="648752"/>
    <lineage>
        <taxon>Bacteria</taxon>
        <taxon>Bacillati</taxon>
        <taxon>Actinomycetota</taxon>
        <taxon>Actinomycetes</taxon>
        <taxon>Propionibacteriales</taxon>
        <taxon>Actinopolymorphaceae</taxon>
        <taxon>Actinopolymorpha</taxon>
    </lineage>
</organism>
<dbReference type="InterPro" id="IPR001647">
    <property type="entry name" value="HTH_TetR"/>
</dbReference>
<evidence type="ECO:0000256" key="1">
    <source>
        <dbReference type="ARBA" id="ARBA00023125"/>
    </source>
</evidence>
<keyword evidence="1 2" id="KW-0238">DNA-binding</keyword>
<evidence type="ECO:0000313" key="4">
    <source>
        <dbReference type="EMBL" id="MBE1603849.1"/>
    </source>
</evidence>
<evidence type="ECO:0000256" key="2">
    <source>
        <dbReference type="PROSITE-ProRule" id="PRU00335"/>
    </source>
</evidence>
<dbReference type="AlphaFoldDB" id="A0A927MNM2"/>
<protein>
    <submittedName>
        <fullName evidence="4">AcrR family transcriptional regulator</fullName>
    </submittedName>
</protein>
<dbReference type="EMBL" id="JADBEM010000001">
    <property type="protein sequence ID" value="MBE1603849.1"/>
    <property type="molecule type" value="Genomic_DNA"/>
</dbReference>
<name>A0A927MNM2_9ACTN</name>
<dbReference type="PROSITE" id="PS50977">
    <property type="entry name" value="HTH_TETR_2"/>
    <property type="match status" value="1"/>
</dbReference>
<reference evidence="4" key="1">
    <citation type="submission" date="2020-10" db="EMBL/GenBank/DDBJ databases">
        <title>Sequencing the genomes of 1000 actinobacteria strains.</title>
        <authorList>
            <person name="Klenk H.-P."/>
        </authorList>
    </citation>
    <scope>NUCLEOTIDE SEQUENCE</scope>
    <source>
        <strain evidence="4">DSM 45354</strain>
    </source>
</reference>
<dbReference type="InterPro" id="IPR050109">
    <property type="entry name" value="HTH-type_TetR-like_transc_reg"/>
</dbReference>
<dbReference type="InterPro" id="IPR036271">
    <property type="entry name" value="Tet_transcr_reg_TetR-rel_C_sf"/>
</dbReference>
<dbReference type="Gene3D" id="1.10.357.10">
    <property type="entry name" value="Tetracycline Repressor, domain 2"/>
    <property type="match status" value="1"/>
</dbReference>